<accession>A0ABW2RG35</accession>
<dbReference type="Gene3D" id="1.10.10.10">
    <property type="entry name" value="Winged helix-like DNA-binding domain superfamily/Winged helix DNA-binding domain"/>
    <property type="match status" value="1"/>
</dbReference>
<dbReference type="Gene3D" id="1.10.1740.10">
    <property type="match status" value="1"/>
</dbReference>
<dbReference type="Proteomes" id="UP001596500">
    <property type="component" value="Unassembled WGS sequence"/>
</dbReference>
<dbReference type="PANTHER" id="PTHR43133:SF51">
    <property type="entry name" value="RNA POLYMERASE SIGMA FACTOR"/>
    <property type="match status" value="1"/>
</dbReference>
<sequence length="177" mass="20843">MTVDIAKEARLAQQGDREAFVRLIRQFERSFYRVAKAIVKKDEDCADVIQETILRAYQSIEKVKEPQYIKTWMIRILIHECQRMLRNRKKVFPLVSRQASTLSQEPNWEALTLREAVDKLEEPYRLVVMLHYFEELTVKEIAEVMEIPEGTVKSRLYRARQDLQAALYPQEGAINGE</sequence>
<organism evidence="7 8">
    <name type="scientific">Laceyella putida</name>
    <dbReference type="NCBI Taxonomy" id="110101"/>
    <lineage>
        <taxon>Bacteria</taxon>
        <taxon>Bacillati</taxon>
        <taxon>Bacillota</taxon>
        <taxon>Bacilli</taxon>
        <taxon>Bacillales</taxon>
        <taxon>Thermoactinomycetaceae</taxon>
        <taxon>Laceyella</taxon>
    </lineage>
</organism>
<dbReference type="InterPro" id="IPR013249">
    <property type="entry name" value="RNA_pol_sigma70_r4_t2"/>
</dbReference>
<keyword evidence="2" id="KW-0805">Transcription regulation</keyword>
<evidence type="ECO:0000256" key="1">
    <source>
        <dbReference type="ARBA" id="ARBA00010641"/>
    </source>
</evidence>
<dbReference type="SUPFAM" id="SSF88946">
    <property type="entry name" value="Sigma2 domain of RNA polymerase sigma factors"/>
    <property type="match status" value="1"/>
</dbReference>
<keyword evidence="3" id="KW-0731">Sigma factor</keyword>
<keyword evidence="4" id="KW-0804">Transcription</keyword>
<proteinExistence type="inferred from homology"/>
<evidence type="ECO:0000256" key="3">
    <source>
        <dbReference type="ARBA" id="ARBA00023082"/>
    </source>
</evidence>
<evidence type="ECO:0000259" key="6">
    <source>
        <dbReference type="Pfam" id="PF08281"/>
    </source>
</evidence>
<feature type="domain" description="RNA polymerase sigma-70 region 2" evidence="5">
    <location>
        <begin position="23"/>
        <end position="90"/>
    </location>
</feature>
<dbReference type="Pfam" id="PF04542">
    <property type="entry name" value="Sigma70_r2"/>
    <property type="match status" value="1"/>
</dbReference>
<evidence type="ECO:0000313" key="8">
    <source>
        <dbReference type="Proteomes" id="UP001596500"/>
    </source>
</evidence>
<protein>
    <submittedName>
        <fullName evidence="7">Sigma-70 family RNA polymerase sigma factor</fullName>
    </submittedName>
</protein>
<dbReference type="EMBL" id="JBHTBW010000006">
    <property type="protein sequence ID" value="MFC7439954.1"/>
    <property type="molecule type" value="Genomic_DNA"/>
</dbReference>
<feature type="domain" description="RNA polymerase sigma factor 70 region 4 type 2" evidence="6">
    <location>
        <begin position="112"/>
        <end position="163"/>
    </location>
</feature>
<evidence type="ECO:0000259" key="5">
    <source>
        <dbReference type="Pfam" id="PF04542"/>
    </source>
</evidence>
<dbReference type="CDD" id="cd06171">
    <property type="entry name" value="Sigma70_r4"/>
    <property type="match status" value="1"/>
</dbReference>
<dbReference type="PANTHER" id="PTHR43133">
    <property type="entry name" value="RNA POLYMERASE ECF-TYPE SIGMA FACTO"/>
    <property type="match status" value="1"/>
</dbReference>
<dbReference type="InterPro" id="IPR036388">
    <property type="entry name" value="WH-like_DNA-bd_sf"/>
</dbReference>
<dbReference type="SUPFAM" id="SSF88659">
    <property type="entry name" value="Sigma3 and sigma4 domains of RNA polymerase sigma factors"/>
    <property type="match status" value="1"/>
</dbReference>
<dbReference type="InterPro" id="IPR013324">
    <property type="entry name" value="RNA_pol_sigma_r3/r4-like"/>
</dbReference>
<dbReference type="NCBIfam" id="TIGR02937">
    <property type="entry name" value="sigma70-ECF"/>
    <property type="match status" value="1"/>
</dbReference>
<dbReference type="Pfam" id="PF08281">
    <property type="entry name" value="Sigma70_r4_2"/>
    <property type="match status" value="1"/>
</dbReference>
<dbReference type="InterPro" id="IPR014284">
    <property type="entry name" value="RNA_pol_sigma-70_dom"/>
</dbReference>
<gene>
    <name evidence="7" type="ORF">ACFQNG_02090</name>
</gene>
<evidence type="ECO:0000256" key="2">
    <source>
        <dbReference type="ARBA" id="ARBA00023015"/>
    </source>
</evidence>
<dbReference type="InterPro" id="IPR007627">
    <property type="entry name" value="RNA_pol_sigma70_r2"/>
</dbReference>
<keyword evidence="8" id="KW-1185">Reference proteome</keyword>
<reference evidence="8" key="1">
    <citation type="journal article" date="2019" name="Int. J. Syst. Evol. Microbiol.">
        <title>The Global Catalogue of Microorganisms (GCM) 10K type strain sequencing project: providing services to taxonomists for standard genome sequencing and annotation.</title>
        <authorList>
            <consortium name="The Broad Institute Genomics Platform"/>
            <consortium name="The Broad Institute Genome Sequencing Center for Infectious Disease"/>
            <person name="Wu L."/>
            <person name="Ma J."/>
        </authorList>
    </citation>
    <scope>NUCLEOTIDE SEQUENCE [LARGE SCALE GENOMIC DNA]</scope>
    <source>
        <strain evidence="8">CGMCC 1.12942</strain>
    </source>
</reference>
<dbReference type="InterPro" id="IPR013325">
    <property type="entry name" value="RNA_pol_sigma_r2"/>
</dbReference>
<comment type="caution">
    <text evidence="7">The sequence shown here is derived from an EMBL/GenBank/DDBJ whole genome shotgun (WGS) entry which is preliminary data.</text>
</comment>
<dbReference type="RefSeq" id="WP_379863157.1">
    <property type="nucleotide sequence ID" value="NZ_JBHTBW010000006.1"/>
</dbReference>
<dbReference type="InterPro" id="IPR039425">
    <property type="entry name" value="RNA_pol_sigma-70-like"/>
</dbReference>
<name>A0ABW2RG35_9BACL</name>
<evidence type="ECO:0000313" key="7">
    <source>
        <dbReference type="EMBL" id="MFC7439954.1"/>
    </source>
</evidence>
<comment type="similarity">
    <text evidence="1">Belongs to the sigma-70 factor family. ECF subfamily.</text>
</comment>
<evidence type="ECO:0000256" key="4">
    <source>
        <dbReference type="ARBA" id="ARBA00023163"/>
    </source>
</evidence>